<dbReference type="EMBL" id="BQXS01013327">
    <property type="protein sequence ID" value="GKT28810.1"/>
    <property type="molecule type" value="Genomic_DNA"/>
</dbReference>
<gene>
    <name evidence="2" type="ORF">ADUPG1_014039</name>
</gene>
<name>A0ABQ5K8H0_9EUKA</name>
<evidence type="ECO:0000313" key="3">
    <source>
        <dbReference type="Proteomes" id="UP001057375"/>
    </source>
</evidence>
<protein>
    <submittedName>
        <fullName evidence="2">Uncharacterized protein</fullName>
    </submittedName>
</protein>
<feature type="compositionally biased region" description="Low complexity" evidence="1">
    <location>
        <begin position="21"/>
        <end position="40"/>
    </location>
</feature>
<evidence type="ECO:0000313" key="2">
    <source>
        <dbReference type="EMBL" id="GKT28810.1"/>
    </source>
</evidence>
<accession>A0ABQ5K8H0</accession>
<reference evidence="2" key="1">
    <citation type="submission" date="2022-03" db="EMBL/GenBank/DDBJ databases">
        <title>Draft genome sequence of Aduncisulcus paluster, a free-living microaerophilic Fornicata.</title>
        <authorList>
            <person name="Yuyama I."/>
            <person name="Kume K."/>
            <person name="Tamura T."/>
            <person name="Inagaki Y."/>
            <person name="Hashimoto T."/>
        </authorList>
    </citation>
    <scope>NUCLEOTIDE SEQUENCE</scope>
    <source>
        <strain evidence="2">NY0171</strain>
    </source>
</reference>
<feature type="compositionally biased region" description="Basic residues" evidence="1">
    <location>
        <begin position="128"/>
        <end position="142"/>
    </location>
</feature>
<feature type="compositionally biased region" description="Polar residues" evidence="1">
    <location>
        <begin position="146"/>
        <end position="162"/>
    </location>
</feature>
<feature type="region of interest" description="Disordered" evidence="1">
    <location>
        <begin position="15"/>
        <end position="45"/>
    </location>
</feature>
<evidence type="ECO:0000256" key="1">
    <source>
        <dbReference type="SAM" id="MobiDB-lite"/>
    </source>
</evidence>
<proteinExistence type="predicted"/>
<sequence length="176" mass="19154">MRSTDIFSAYSGESGVVSPGQFQPSPFQQFQNSPQFNSPSHVDRTESFLLRPPPTPPIKHTSSLLITPQAQCSKLLNDAYLYASHGRWSVSLELGLRALKFIDANKPHSAPLTAPSETSSPYIPHPPSSKRGKRGRKLRLKNKSNPMTSQPSISSSATHKTSTLLALPNTSLISSS</sequence>
<comment type="caution">
    <text evidence="2">The sequence shown here is derived from an EMBL/GenBank/DDBJ whole genome shotgun (WGS) entry which is preliminary data.</text>
</comment>
<feature type="region of interest" description="Disordered" evidence="1">
    <location>
        <begin position="110"/>
        <end position="162"/>
    </location>
</feature>
<keyword evidence="3" id="KW-1185">Reference proteome</keyword>
<dbReference type="Proteomes" id="UP001057375">
    <property type="component" value="Unassembled WGS sequence"/>
</dbReference>
<feature type="non-terminal residue" evidence="2">
    <location>
        <position position="176"/>
    </location>
</feature>
<organism evidence="2 3">
    <name type="scientific">Aduncisulcus paluster</name>
    <dbReference type="NCBI Taxonomy" id="2918883"/>
    <lineage>
        <taxon>Eukaryota</taxon>
        <taxon>Metamonada</taxon>
        <taxon>Carpediemonas-like organisms</taxon>
        <taxon>Aduncisulcus</taxon>
    </lineage>
</organism>